<dbReference type="PROSITE" id="PS00107">
    <property type="entry name" value="PROTEIN_KINASE_ATP"/>
    <property type="match status" value="1"/>
</dbReference>
<dbReference type="PROSITE" id="PS50011">
    <property type="entry name" value="PROTEIN_KINASE_DOM"/>
    <property type="match status" value="1"/>
</dbReference>
<name>A0A0L0G0X4_9EUKA</name>
<feature type="domain" description="Protein kinase" evidence="13">
    <location>
        <begin position="95"/>
        <end position="366"/>
    </location>
</feature>
<dbReference type="GO" id="GO:0005524">
    <property type="term" value="F:ATP binding"/>
    <property type="evidence" value="ECO:0007669"/>
    <property type="project" value="UniProtKB-UniRule"/>
</dbReference>
<dbReference type="GO" id="GO:0004674">
    <property type="term" value="F:protein serine/threonine kinase activity"/>
    <property type="evidence" value="ECO:0007669"/>
    <property type="project" value="UniProtKB-KW"/>
</dbReference>
<accession>A0A0L0G0X4</accession>
<dbReference type="InterPro" id="IPR017441">
    <property type="entry name" value="Protein_kinase_ATP_BS"/>
</dbReference>
<dbReference type="PANTHER" id="PTHR48013">
    <property type="entry name" value="DUAL SPECIFICITY MITOGEN-ACTIVATED PROTEIN KINASE KINASE 5-RELATED"/>
    <property type="match status" value="1"/>
</dbReference>
<dbReference type="CDD" id="cd06623">
    <property type="entry name" value="PKc_MAPKK_plant_like"/>
    <property type="match status" value="1"/>
</dbReference>
<dbReference type="Gene3D" id="1.10.510.10">
    <property type="entry name" value="Transferase(Phosphotransferase) domain 1"/>
    <property type="match status" value="1"/>
</dbReference>
<evidence type="ECO:0000256" key="5">
    <source>
        <dbReference type="ARBA" id="ARBA00022840"/>
    </source>
</evidence>
<dbReference type="Pfam" id="PF00069">
    <property type="entry name" value="Pkinase"/>
    <property type="match status" value="1"/>
</dbReference>
<dbReference type="RefSeq" id="XP_014156622.1">
    <property type="nucleotide sequence ID" value="XM_014301147.1"/>
</dbReference>
<evidence type="ECO:0000256" key="2">
    <source>
        <dbReference type="ARBA" id="ARBA00022679"/>
    </source>
</evidence>
<evidence type="ECO:0000313" key="15">
    <source>
        <dbReference type="Proteomes" id="UP000054560"/>
    </source>
</evidence>
<dbReference type="SUPFAM" id="SSF56112">
    <property type="entry name" value="Protein kinase-like (PK-like)"/>
    <property type="match status" value="1"/>
</dbReference>
<reference evidence="14 15" key="1">
    <citation type="submission" date="2011-02" db="EMBL/GenBank/DDBJ databases">
        <title>The Genome Sequence of Sphaeroforma arctica JP610.</title>
        <authorList>
            <consortium name="The Broad Institute Genome Sequencing Platform"/>
            <person name="Russ C."/>
            <person name="Cuomo C."/>
            <person name="Young S.K."/>
            <person name="Zeng Q."/>
            <person name="Gargeya S."/>
            <person name="Alvarado L."/>
            <person name="Berlin A."/>
            <person name="Chapman S.B."/>
            <person name="Chen Z."/>
            <person name="Freedman E."/>
            <person name="Gellesch M."/>
            <person name="Goldberg J."/>
            <person name="Griggs A."/>
            <person name="Gujja S."/>
            <person name="Heilman E."/>
            <person name="Heiman D."/>
            <person name="Howarth C."/>
            <person name="Mehta T."/>
            <person name="Neiman D."/>
            <person name="Pearson M."/>
            <person name="Roberts A."/>
            <person name="Saif S."/>
            <person name="Shea T."/>
            <person name="Shenoy N."/>
            <person name="Sisk P."/>
            <person name="Stolte C."/>
            <person name="Sykes S."/>
            <person name="White J."/>
            <person name="Yandava C."/>
            <person name="Burger G."/>
            <person name="Gray M.W."/>
            <person name="Holland P.W.H."/>
            <person name="King N."/>
            <person name="Lang F.B.F."/>
            <person name="Roger A.J."/>
            <person name="Ruiz-Trillo I."/>
            <person name="Haas B."/>
            <person name="Nusbaum C."/>
            <person name="Birren B."/>
        </authorList>
    </citation>
    <scope>NUCLEOTIDE SEQUENCE [LARGE SCALE GENOMIC DNA]</scope>
    <source>
        <strain evidence="14 15">JP610</strain>
    </source>
</reference>
<dbReference type="EC" id="2.7.12.2" evidence="7"/>
<dbReference type="Gene3D" id="3.30.200.20">
    <property type="entry name" value="Phosphorylase Kinase, domain 1"/>
    <property type="match status" value="1"/>
</dbReference>
<keyword evidence="3 11" id="KW-0547">Nucleotide-binding</keyword>
<dbReference type="GO" id="GO:0004708">
    <property type="term" value="F:MAP kinase kinase activity"/>
    <property type="evidence" value="ECO:0007669"/>
    <property type="project" value="UniProtKB-EC"/>
</dbReference>
<sequence>MYRKKKNLTVAAPAEDQTSYSLSGGVFKEGDLSVGQDGLNIADHAAKLLAAVTELSLDEPADDDNEEFSIDLPNVQSDTSLGVVNPSEAVQLNDLQRLGVVGRGAGGVVQRALHVPTGRIFALKIIQLDVTPQVRKQILLELTTLYKAQSPYIVKFHGAFFSEGSISICLEYMEGGALSDLCQKSGRIPEKYLCHIAEQSFTSGKTSRFKGLRGLQYMHKDRHLIHRDIKPSNLLLSSTGAVKISDFGVSGQLASTISSCVSWVGTVTYMSPERIQGKSYSVLSDIWSFGLSVMELALHAFPYPIKTEEGGLGFWELLDYIVDQPAPVLPASESFSPEFRDFLRLSLQKNPKNRPTASELLQHPWMQMHDTSDCNLFEWARHNVVEPVRN</sequence>
<dbReference type="Proteomes" id="UP000054560">
    <property type="component" value="Unassembled WGS sequence"/>
</dbReference>
<dbReference type="SMART" id="SM00220">
    <property type="entry name" value="S_TKc"/>
    <property type="match status" value="1"/>
</dbReference>
<comment type="catalytic activity">
    <reaction evidence="8">
        <text>L-seryl-[protein] + ATP = O-phospho-L-seryl-[protein] + ADP + H(+)</text>
        <dbReference type="Rhea" id="RHEA:17989"/>
        <dbReference type="Rhea" id="RHEA-COMP:9863"/>
        <dbReference type="Rhea" id="RHEA-COMP:11604"/>
        <dbReference type="ChEBI" id="CHEBI:15378"/>
        <dbReference type="ChEBI" id="CHEBI:29999"/>
        <dbReference type="ChEBI" id="CHEBI:30616"/>
        <dbReference type="ChEBI" id="CHEBI:83421"/>
        <dbReference type="ChEBI" id="CHEBI:456216"/>
        <dbReference type="EC" id="2.7.12.2"/>
    </reaction>
</comment>
<dbReference type="eggNOG" id="KOG0581">
    <property type="taxonomic scope" value="Eukaryota"/>
</dbReference>
<feature type="binding site" evidence="11">
    <location>
        <position position="124"/>
    </location>
    <ligand>
        <name>ATP</name>
        <dbReference type="ChEBI" id="CHEBI:30616"/>
    </ligand>
</feature>
<dbReference type="EMBL" id="KQ241899">
    <property type="protein sequence ID" value="KNC82720.1"/>
    <property type="molecule type" value="Genomic_DNA"/>
</dbReference>
<protein>
    <recommendedName>
        <fullName evidence="7">mitogen-activated protein kinase kinase</fullName>
        <ecNumber evidence="7">2.7.12.2</ecNumber>
    </recommendedName>
</protein>
<evidence type="ECO:0000256" key="7">
    <source>
        <dbReference type="ARBA" id="ARBA00038999"/>
    </source>
</evidence>
<comment type="catalytic activity">
    <reaction evidence="9">
        <text>L-threonyl-[protein] + ATP = O-phospho-L-threonyl-[protein] + ADP + H(+)</text>
        <dbReference type="Rhea" id="RHEA:46608"/>
        <dbReference type="Rhea" id="RHEA-COMP:11060"/>
        <dbReference type="Rhea" id="RHEA-COMP:11605"/>
        <dbReference type="ChEBI" id="CHEBI:15378"/>
        <dbReference type="ChEBI" id="CHEBI:30013"/>
        <dbReference type="ChEBI" id="CHEBI:30616"/>
        <dbReference type="ChEBI" id="CHEBI:61977"/>
        <dbReference type="ChEBI" id="CHEBI:456216"/>
        <dbReference type="EC" id="2.7.12.2"/>
    </reaction>
</comment>
<evidence type="ECO:0000256" key="12">
    <source>
        <dbReference type="RuleBase" id="RU000304"/>
    </source>
</evidence>
<evidence type="ECO:0000313" key="14">
    <source>
        <dbReference type="EMBL" id="KNC82720.1"/>
    </source>
</evidence>
<dbReference type="OrthoDB" id="10252354at2759"/>
<keyword evidence="2" id="KW-0808">Transferase</keyword>
<dbReference type="InterPro" id="IPR000719">
    <property type="entry name" value="Prot_kinase_dom"/>
</dbReference>
<proteinExistence type="inferred from homology"/>
<dbReference type="FunFam" id="3.30.200.20:FF:000040">
    <property type="entry name" value="Dual specificity mitogen-activated protein kinase kinase"/>
    <property type="match status" value="1"/>
</dbReference>
<evidence type="ECO:0000256" key="11">
    <source>
        <dbReference type="PROSITE-ProRule" id="PRU10141"/>
    </source>
</evidence>
<evidence type="ECO:0000256" key="1">
    <source>
        <dbReference type="ARBA" id="ARBA00022527"/>
    </source>
</evidence>
<gene>
    <name evidence="14" type="ORF">SARC_05006</name>
</gene>
<dbReference type="GeneID" id="25905510"/>
<dbReference type="InterPro" id="IPR008271">
    <property type="entry name" value="Ser/Thr_kinase_AS"/>
</dbReference>
<evidence type="ECO:0000256" key="9">
    <source>
        <dbReference type="ARBA" id="ARBA00049299"/>
    </source>
</evidence>
<evidence type="ECO:0000256" key="10">
    <source>
        <dbReference type="ARBA" id="ARBA00051693"/>
    </source>
</evidence>
<keyword evidence="5 11" id="KW-0067">ATP-binding</keyword>
<evidence type="ECO:0000259" key="13">
    <source>
        <dbReference type="PROSITE" id="PS50011"/>
    </source>
</evidence>
<keyword evidence="4 14" id="KW-0418">Kinase</keyword>
<dbReference type="InterPro" id="IPR011009">
    <property type="entry name" value="Kinase-like_dom_sf"/>
</dbReference>
<comment type="similarity">
    <text evidence="6">Belongs to the protein kinase superfamily. STE Ser/Thr protein kinase family. MAP kinase kinase subfamily.</text>
</comment>
<evidence type="ECO:0000256" key="8">
    <source>
        <dbReference type="ARBA" id="ARBA00049014"/>
    </source>
</evidence>
<keyword evidence="15" id="KW-1185">Reference proteome</keyword>
<evidence type="ECO:0000256" key="3">
    <source>
        <dbReference type="ARBA" id="ARBA00022741"/>
    </source>
</evidence>
<dbReference type="AlphaFoldDB" id="A0A0L0G0X4"/>
<dbReference type="PANTHER" id="PTHR48013:SF9">
    <property type="entry name" value="DUAL SPECIFICITY MITOGEN-ACTIVATED PROTEIN KINASE KINASE 5"/>
    <property type="match status" value="1"/>
</dbReference>
<keyword evidence="1 12" id="KW-0723">Serine/threonine-protein kinase</keyword>
<evidence type="ECO:0000256" key="6">
    <source>
        <dbReference type="ARBA" id="ARBA00038035"/>
    </source>
</evidence>
<comment type="catalytic activity">
    <reaction evidence="10">
        <text>L-tyrosyl-[protein] + ATP = O-phospho-L-tyrosyl-[protein] + ADP + H(+)</text>
        <dbReference type="Rhea" id="RHEA:10596"/>
        <dbReference type="Rhea" id="RHEA-COMP:10136"/>
        <dbReference type="Rhea" id="RHEA-COMP:20101"/>
        <dbReference type="ChEBI" id="CHEBI:15378"/>
        <dbReference type="ChEBI" id="CHEBI:30616"/>
        <dbReference type="ChEBI" id="CHEBI:46858"/>
        <dbReference type="ChEBI" id="CHEBI:61978"/>
        <dbReference type="ChEBI" id="CHEBI:456216"/>
        <dbReference type="EC" id="2.7.12.2"/>
    </reaction>
</comment>
<evidence type="ECO:0000256" key="4">
    <source>
        <dbReference type="ARBA" id="ARBA00022777"/>
    </source>
</evidence>
<organism evidence="14 15">
    <name type="scientific">Sphaeroforma arctica JP610</name>
    <dbReference type="NCBI Taxonomy" id="667725"/>
    <lineage>
        <taxon>Eukaryota</taxon>
        <taxon>Ichthyosporea</taxon>
        <taxon>Ichthyophonida</taxon>
        <taxon>Sphaeroforma</taxon>
    </lineage>
</organism>
<dbReference type="PROSITE" id="PS00108">
    <property type="entry name" value="PROTEIN_KINASE_ST"/>
    <property type="match status" value="1"/>
</dbReference>
<dbReference type="STRING" id="667725.A0A0L0G0X4"/>